<dbReference type="RefSeq" id="WP_057643553.1">
    <property type="nucleotide sequence ID" value="NZ_LLXU01000035.1"/>
</dbReference>
<comment type="caution">
    <text evidence="2">The sequence shown here is derived from an EMBL/GenBank/DDBJ whole genome shotgun (WGS) entry which is preliminary data.</text>
</comment>
<reference evidence="2 3" key="1">
    <citation type="submission" date="2015-10" db="EMBL/GenBank/DDBJ databases">
        <title>Genome sequencing and analysis of members of genus Stenotrophomonas.</title>
        <authorList>
            <person name="Patil P.P."/>
            <person name="Midha S."/>
            <person name="Patil P.B."/>
        </authorList>
    </citation>
    <scope>NUCLEOTIDE SEQUENCE [LARGE SCALE GENOMIC DNA]</scope>
    <source>
        <strain evidence="2 3">JCM 16536</strain>
    </source>
</reference>
<keyword evidence="2" id="KW-0808">Transferase</keyword>
<protein>
    <submittedName>
        <fullName evidence="2">Aminomethyltransferase</fullName>
    </submittedName>
</protein>
<name>A0A0R0AQ91_9GAMM</name>
<keyword evidence="2" id="KW-0489">Methyltransferase</keyword>
<dbReference type="NCBIfam" id="TIGR03317">
    <property type="entry name" value="ygfZ_signature"/>
    <property type="match status" value="1"/>
</dbReference>
<sequence>MHDNLHISQTAFAALPGHAVIALEGLDSVAFAQAQFANDLAALPVGQWQWSAWLSAKGRVIAIFMLCRPAAETLWLVLADGRADALATQLQRFVFRRKVKVAVRDDLHAGGRFEAPARAHGNVLDIDGDANDFDLGTTALPRTLRLSPHPFVEDAGFQAQWRQADLRLGLPRLDDSAVEQWTPQQIGLDRLAAYSVKKGCYPGQEIVARTHFLGKAKRVAQLVEVPDGTQPGAELRHGEQTAGSVASVGGTLALAVLPIESEGLALQLGDVPVQRQPLLEGLAR</sequence>
<organism evidence="2 3">
    <name type="scientific">Stenotrophomonas panacihumi</name>
    <dbReference type="NCBI Taxonomy" id="676599"/>
    <lineage>
        <taxon>Bacteria</taxon>
        <taxon>Pseudomonadati</taxon>
        <taxon>Pseudomonadota</taxon>
        <taxon>Gammaproteobacteria</taxon>
        <taxon>Lysobacterales</taxon>
        <taxon>Lysobacteraceae</taxon>
        <taxon>Stenotrophomonas</taxon>
    </lineage>
</organism>
<gene>
    <name evidence="2" type="ORF">ARC20_03535</name>
</gene>
<dbReference type="EMBL" id="LLXU01000035">
    <property type="protein sequence ID" value="KRG47408.1"/>
    <property type="molecule type" value="Genomic_DNA"/>
</dbReference>
<evidence type="ECO:0000256" key="1">
    <source>
        <dbReference type="ARBA" id="ARBA00022946"/>
    </source>
</evidence>
<dbReference type="PANTHER" id="PTHR22602:SF0">
    <property type="entry name" value="TRANSFERASE CAF17, MITOCHONDRIAL-RELATED"/>
    <property type="match status" value="1"/>
</dbReference>
<dbReference type="GO" id="GO:0032259">
    <property type="term" value="P:methylation"/>
    <property type="evidence" value="ECO:0007669"/>
    <property type="project" value="UniProtKB-KW"/>
</dbReference>
<dbReference type="InterPro" id="IPR027266">
    <property type="entry name" value="TrmE/GcvT-like"/>
</dbReference>
<dbReference type="InterPro" id="IPR017703">
    <property type="entry name" value="YgfZ/GCV_T_CS"/>
</dbReference>
<dbReference type="SUPFAM" id="SSF103025">
    <property type="entry name" value="Folate-binding domain"/>
    <property type="match status" value="1"/>
</dbReference>
<keyword evidence="1" id="KW-0809">Transit peptide</keyword>
<dbReference type="AlphaFoldDB" id="A0A0R0AQ91"/>
<dbReference type="Gene3D" id="3.30.1360.120">
    <property type="entry name" value="Probable tRNA modification gtpase trme, domain 1"/>
    <property type="match status" value="1"/>
</dbReference>
<keyword evidence="3" id="KW-1185">Reference proteome</keyword>
<proteinExistence type="predicted"/>
<dbReference type="GO" id="GO:0008168">
    <property type="term" value="F:methyltransferase activity"/>
    <property type="evidence" value="ECO:0007669"/>
    <property type="project" value="UniProtKB-KW"/>
</dbReference>
<dbReference type="PANTHER" id="PTHR22602">
    <property type="entry name" value="TRANSFERASE CAF17, MITOCHONDRIAL-RELATED"/>
    <property type="match status" value="1"/>
</dbReference>
<dbReference type="GO" id="GO:0016226">
    <property type="term" value="P:iron-sulfur cluster assembly"/>
    <property type="evidence" value="ECO:0007669"/>
    <property type="project" value="TreeGrafter"/>
</dbReference>
<evidence type="ECO:0000313" key="3">
    <source>
        <dbReference type="Proteomes" id="UP000051802"/>
    </source>
</evidence>
<dbReference type="STRING" id="676599.ARC20_03535"/>
<dbReference type="Proteomes" id="UP000051802">
    <property type="component" value="Unassembled WGS sequence"/>
</dbReference>
<dbReference type="Gene3D" id="2.40.30.160">
    <property type="match status" value="1"/>
</dbReference>
<accession>A0A0R0AQ91</accession>
<dbReference type="InterPro" id="IPR045179">
    <property type="entry name" value="YgfZ/GcvT"/>
</dbReference>
<evidence type="ECO:0000313" key="2">
    <source>
        <dbReference type="EMBL" id="KRG47408.1"/>
    </source>
</evidence>